<dbReference type="eggNOG" id="arCOG10137">
    <property type="taxonomic scope" value="Archaea"/>
</dbReference>
<dbReference type="OrthoDB" id="193906at2157"/>
<dbReference type="RefSeq" id="WP_015301072.1">
    <property type="nucleotide sequence ID" value="NC_019964.1"/>
</dbReference>
<evidence type="ECO:0000313" key="3">
    <source>
        <dbReference type="Proteomes" id="UP000010846"/>
    </source>
</evidence>
<reference evidence="2" key="1">
    <citation type="submission" date="2011-09" db="EMBL/GenBank/DDBJ databases">
        <title>Complete sequence of Halovivax ruber XH-70.</title>
        <authorList>
            <consortium name="US DOE Joint Genome Institute"/>
            <person name="Lucas S."/>
            <person name="Han J."/>
            <person name="Lapidus A."/>
            <person name="Cheng J.-F."/>
            <person name="Goodwin L."/>
            <person name="Pitluck S."/>
            <person name="Peters L."/>
            <person name="Mikhailova N."/>
            <person name="Davenport K."/>
            <person name="Detter J.C."/>
            <person name="Han C."/>
            <person name="Tapia R."/>
            <person name="Land M."/>
            <person name="Hauser L."/>
            <person name="Kyrpides N."/>
            <person name="Ivanova N."/>
            <person name="Pagani I."/>
            <person name="Sproer C."/>
            <person name="Anderson I."/>
            <person name="Woyke T."/>
        </authorList>
    </citation>
    <scope>NUCLEOTIDE SEQUENCE</scope>
    <source>
        <strain evidence="2">XH-70</strain>
    </source>
</reference>
<dbReference type="HOGENOM" id="CLU_1275279_0_0_2"/>
<dbReference type="GeneID" id="14377371"/>
<proteinExistence type="predicted"/>
<name>L0IE04_HALRX</name>
<dbReference type="InterPro" id="IPR058415">
    <property type="entry name" value="DUF8102"/>
</dbReference>
<sequence>MVYSPEIDEMDRPRGILSQADREYLISDKSGYSHQAQHKRKKAIKERITNALLDIALIENHLDKELREEVFTPFDTTNVFNENIELYSSEEHYTSVFSNMIAFLYRETKEETGFNPSFSTSLENGIVSGEFEPGTAYYGPHNVDIDITFDKLPERRINVKSITERAKRDGPKTLNEGEMTSVIGILARSDSVNPEELQDEFQEWVEEFEEENERSPASMAEIFSQLDHGTPFSYNFGPTEEETE</sequence>
<dbReference type="KEGG" id="hru:Halru_1847"/>
<dbReference type="Pfam" id="PF26404">
    <property type="entry name" value="DUF8102"/>
    <property type="match status" value="1"/>
</dbReference>
<organism evidence="2 3">
    <name type="scientific">Halovivax ruber (strain DSM 18193 / JCM 13892 / XH-70)</name>
    <dbReference type="NCBI Taxonomy" id="797302"/>
    <lineage>
        <taxon>Archaea</taxon>
        <taxon>Methanobacteriati</taxon>
        <taxon>Methanobacteriota</taxon>
        <taxon>Stenosarchaea group</taxon>
        <taxon>Halobacteria</taxon>
        <taxon>Halobacteriales</taxon>
        <taxon>Natrialbaceae</taxon>
        <taxon>Halovivax</taxon>
    </lineage>
</organism>
<gene>
    <name evidence="2" type="ordered locus">Halru_1847</name>
</gene>
<evidence type="ECO:0000259" key="1">
    <source>
        <dbReference type="Pfam" id="PF26404"/>
    </source>
</evidence>
<evidence type="ECO:0000313" key="2">
    <source>
        <dbReference type="EMBL" id="AGB16446.1"/>
    </source>
</evidence>
<accession>L0IE04</accession>
<dbReference type="Proteomes" id="UP000010846">
    <property type="component" value="Chromosome"/>
</dbReference>
<feature type="domain" description="Domain of unknown function" evidence="1">
    <location>
        <begin position="16"/>
        <end position="195"/>
    </location>
</feature>
<keyword evidence="3" id="KW-1185">Reference proteome</keyword>
<dbReference type="EMBL" id="CP003050">
    <property type="protein sequence ID" value="AGB16446.1"/>
    <property type="molecule type" value="Genomic_DNA"/>
</dbReference>
<dbReference type="AlphaFoldDB" id="L0IE04"/>
<protein>
    <recommendedName>
        <fullName evidence="1">Domain of unknown function domain-containing protein</fullName>
    </recommendedName>
</protein>